<evidence type="ECO:0000256" key="1">
    <source>
        <dbReference type="SAM" id="Phobius"/>
    </source>
</evidence>
<evidence type="ECO:0000313" key="2">
    <source>
        <dbReference type="EMBL" id="KAK8785877.1"/>
    </source>
</evidence>
<accession>A0AAQ4FF30</accession>
<feature type="transmembrane region" description="Helical" evidence="1">
    <location>
        <begin position="47"/>
        <end position="65"/>
    </location>
</feature>
<name>A0AAQ4FF30_AMBAM</name>
<keyword evidence="1" id="KW-0812">Transmembrane</keyword>
<protein>
    <submittedName>
        <fullName evidence="2">Uncharacterized protein</fullName>
    </submittedName>
</protein>
<keyword evidence="3" id="KW-1185">Reference proteome</keyword>
<organism evidence="2 3">
    <name type="scientific">Amblyomma americanum</name>
    <name type="common">Lone star tick</name>
    <dbReference type="NCBI Taxonomy" id="6943"/>
    <lineage>
        <taxon>Eukaryota</taxon>
        <taxon>Metazoa</taxon>
        <taxon>Ecdysozoa</taxon>
        <taxon>Arthropoda</taxon>
        <taxon>Chelicerata</taxon>
        <taxon>Arachnida</taxon>
        <taxon>Acari</taxon>
        <taxon>Parasitiformes</taxon>
        <taxon>Ixodida</taxon>
        <taxon>Ixodoidea</taxon>
        <taxon>Ixodidae</taxon>
        <taxon>Amblyomminae</taxon>
        <taxon>Amblyomma</taxon>
    </lineage>
</organism>
<gene>
    <name evidence="2" type="ORF">V5799_007758</name>
</gene>
<dbReference type="AlphaFoldDB" id="A0AAQ4FF30"/>
<reference evidence="2 3" key="1">
    <citation type="journal article" date="2023" name="Arcadia Sci">
        <title>De novo assembly of a long-read Amblyomma americanum tick genome.</title>
        <authorList>
            <person name="Chou S."/>
            <person name="Poskanzer K.E."/>
            <person name="Rollins M."/>
            <person name="Thuy-Boun P.S."/>
        </authorList>
    </citation>
    <scope>NUCLEOTIDE SEQUENCE [LARGE SCALE GENOMIC DNA]</scope>
    <source>
        <strain evidence="2">F_SG_1</strain>
        <tissue evidence="2">Salivary glands</tissue>
    </source>
</reference>
<proteinExistence type="predicted"/>
<dbReference type="EMBL" id="JARKHS020003248">
    <property type="protein sequence ID" value="KAK8785877.1"/>
    <property type="molecule type" value="Genomic_DNA"/>
</dbReference>
<keyword evidence="1" id="KW-0472">Membrane</keyword>
<dbReference type="Proteomes" id="UP001321473">
    <property type="component" value="Unassembled WGS sequence"/>
</dbReference>
<comment type="caution">
    <text evidence="2">The sequence shown here is derived from an EMBL/GenBank/DDBJ whole genome shotgun (WGS) entry which is preliminary data.</text>
</comment>
<keyword evidence="1" id="KW-1133">Transmembrane helix</keyword>
<sequence length="67" mass="7162">MVHGAIRGSSYTDIVGSSATVIGPGSLSPTHWHFWSLPGTIQAPNSWRGAVALVIIVVALLLFFMNR</sequence>
<evidence type="ECO:0000313" key="3">
    <source>
        <dbReference type="Proteomes" id="UP001321473"/>
    </source>
</evidence>